<keyword evidence="5 7" id="KW-0472">Membrane</keyword>
<reference evidence="8 9" key="1">
    <citation type="submission" date="2023-06" db="EMBL/GenBank/DDBJ databases">
        <authorList>
            <person name="Yushchuk O."/>
            <person name="Binda E."/>
            <person name="Ruckert-Reed C."/>
            <person name="Fedorenko V."/>
            <person name="Kalinowski J."/>
            <person name="Marinelli F."/>
        </authorList>
    </citation>
    <scope>NUCLEOTIDE SEQUENCE [LARGE SCALE GENOMIC DNA]</scope>
    <source>
        <strain evidence="8 9">NRRL 3884</strain>
    </source>
</reference>
<keyword evidence="3 7" id="KW-0812">Transmembrane</keyword>
<dbReference type="EMBL" id="CP126980">
    <property type="protein sequence ID" value="WIM97794.1"/>
    <property type="molecule type" value="Genomic_DNA"/>
</dbReference>
<evidence type="ECO:0000313" key="9">
    <source>
        <dbReference type="Proteomes" id="UP001240150"/>
    </source>
</evidence>
<keyword evidence="4 7" id="KW-1133">Transmembrane helix</keyword>
<name>A0ABY8WIU3_9ACTN</name>
<feature type="transmembrane region" description="Helical" evidence="7">
    <location>
        <begin position="298"/>
        <end position="322"/>
    </location>
</feature>
<dbReference type="Proteomes" id="UP001240150">
    <property type="component" value="Chromosome"/>
</dbReference>
<feature type="transmembrane region" description="Helical" evidence="7">
    <location>
        <begin position="334"/>
        <end position="355"/>
    </location>
</feature>
<gene>
    <name evidence="8" type="ORF">ACTOB_001346</name>
</gene>
<feature type="region of interest" description="Disordered" evidence="6">
    <location>
        <begin position="1"/>
        <end position="89"/>
    </location>
</feature>
<feature type="transmembrane region" description="Helical" evidence="7">
    <location>
        <begin position="220"/>
        <end position="243"/>
    </location>
</feature>
<feature type="transmembrane region" description="Helical" evidence="7">
    <location>
        <begin position="114"/>
        <end position="140"/>
    </location>
</feature>
<keyword evidence="9" id="KW-1185">Reference proteome</keyword>
<dbReference type="PANTHER" id="PTHR30213">
    <property type="entry name" value="INNER MEMBRANE PROTEIN YHJD"/>
    <property type="match status" value="1"/>
</dbReference>
<comment type="subcellular location">
    <subcellularLocation>
        <location evidence="1">Cell membrane</location>
        <topology evidence="1">Multi-pass membrane protein</topology>
    </subcellularLocation>
</comment>
<evidence type="ECO:0000256" key="7">
    <source>
        <dbReference type="SAM" id="Phobius"/>
    </source>
</evidence>
<feature type="compositionally biased region" description="Low complexity" evidence="6">
    <location>
        <begin position="23"/>
        <end position="45"/>
    </location>
</feature>
<feature type="transmembrane region" description="Helical" evidence="7">
    <location>
        <begin position="267"/>
        <end position="286"/>
    </location>
</feature>
<organism evidence="8 9">
    <name type="scientific">Actinoplanes oblitus</name>
    <dbReference type="NCBI Taxonomy" id="3040509"/>
    <lineage>
        <taxon>Bacteria</taxon>
        <taxon>Bacillati</taxon>
        <taxon>Actinomycetota</taxon>
        <taxon>Actinomycetes</taxon>
        <taxon>Micromonosporales</taxon>
        <taxon>Micromonosporaceae</taxon>
        <taxon>Actinoplanes</taxon>
    </lineage>
</organism>
<dbReference type="PANTHER" id="PTHR30213:SF0">
    <property type="entry name" value="UPF0761 MEMBRANE PROTEIN YIHY"/>
    <property type="match status" value="1"/>
</dbReference>
<evidence type="ECO:0000256" key="1">
    <source>
        <dbReference type="ARBA" id="ARBA00004651"/>
    </source>
</evidence>
<keyword evidence="2" id="KW-1003">Cell membrane</keyword>
<dbReference type="RefSeq" id="WP_284919188.1">
    <property type="nucleotide sequence ID" value="NZ_CP126980.1"/>
</dbReference>
<evidence type="ECO:0000256" key="6">
    <source>
        <dbReference type="SAM" id="MobiDB-lite"/>
    </source>
</evidence>
<dbReference type="Pfam" id="PF03631">
    <property type="entry name" value="Virul_fac_BrkB"/>
    <property type="match status" value="1"/>
</dbReference>
<feature type="compositionally biased region" description="Basic and acidic residues" evidence="6">
    <location>
        <begin position="1"/>
        <end position="14"/>
    </location>
</feature>
<protein>
    <submittedName>
        <fullName evidence="8">YihY/virulence factor BrkB family protein</fullName>
    </submittedName>
</protein>
<evidence type="ECO:0000313" key="8">
    <source>
        <dbReference type="EMBL" id="WIM97794.1"/>
    </source>
</evidence>
<evidence type="ECO:0000256" key="2">
    <source>
        <dbReference type="ARBA" id="ARBA00022475"/>
    </source>
</evidence>
<feature type="transmembrane region" description="Helical" evidence="7">
    <location>
        <begin position="178"/>
        <end position="199"/>
    </location>
</feature>
<evidence type="ECO:0000256" key="4">
    <source>
        <dbReference type="ARBA" id="ARBA00022989"/>
    </source>
</evidence>
<dbReference type="NCBIfam" id="TIGR00765">
    <property type="entry name" value="yihY_not_rbn"/>
    <property type="match status" value="1"/>
</dbReference>
<proteinExistence type="predicted"/>
<accession>A0ABY8WIU3</accession>
<dbReference type="InterPro" id="IPR017039">
    <property type="entry name" value="Virul_fac_BrkB"/>
</dbReference>
<evidence type="ECO:0000256" key="3">
    <source>
        <dbReference type="ARBA" id="ARBA00022692"/>
    </source>
</evidence>
<sequence>MKLRHRPEGQHDPDEQPGTGKSGDAAVTAGGADADAGASPAGADATDARRRGAEDFDLAAASTTEVGHSPTPRDLAAPGPDDGPDRPSQLRARGIFAALKRTFKQFSEDNVSDWAAALTYYGVLSIFPGTLVIVSILGMLGPAGQRTVTQAVGEITPNDQLRDLVNTVLSQVRGTGSAGLAAIIGLLVAFWSASGYIAAFMRASNAIYDVPEGRPIWKTLPIRVGVTAVVGVMLIASAAIVVFTGDLARVVGEKIGLGGVAVTTWNIAKWPVLVILVSLMFAILYWASPNAKTGGFRWISPGGIFAVLLWVAASAGFAIYLANFANYNKTYGTLGGVIAFLVWLWISNMAIMLGAELDAELERGRAIAAGHPADEEPFLELRDTRALKKGSEHGLSQG</sequence>
<evidence type="ECO:0000256" key="5">
    <source>
        <dbReference type="ARBA" id="ARBA00023136"/>
    </source>
</evidence>